<dbReference type="RefSeq" id="WP_257925034.1">
    <property type="nucleotide sequence ID" value="NZ_JAMXQV010000025.1"/>
</dbReference>
<protein>
    <submittedName>
        <fullName evidence="1">Uncharacterized protein</fullName>
    </submittedName>
</protein>
<evidence type="ECO:0000313" key="1">
    <source>
        <dbReference type="EMBL" id="MCR6488469.1"/>
    </source>
</evidence>
<accession>A0A9X2SN78</accession>
<dbReference type="EMBL" id="JAMXQV010000025">
    <property type="protein sequence ID" value="MCR6488469.1"/>
    <property type="molecule type" value="Genomic_DNA"/>
</dbReference>
<evidence type="ECO:0000313" key="2">
    <source>
        <dbReference type="Proteomes" id="UP001144096"/>
    </source>
</evidence>
<comment type="caution">
    <text evidence="1">The sequence shown here is derived from an EMBL/GenBank/DDBJ whole genome shotgun (WGS) entry which is preliminary data.</text>
</comment>
<organism evidence="1 2">
    <name type="scientific">Amycolatopsis iheyensis</name>
    <dbReference type="NCBI Taxonomy" id="2945988"/>
    <lineage>
        <taxon>Bacteria</taxon>
        <taxon>Bacillati</taxon>
        <taxon>Actinomycetota</taxon>
        <taxon>Actinomycetes</taxon>
        <taxon>Pseudonocardiales</taxon>
        <taxon>Pseudonocardiaceae</taxon>
        <taxon>Amycolatopsis</taxon>
    </lineage>
</organism>
<reference evidence="1" key="1">
    <citation type="submission" date="2022-06" db="EMBL/GenBank/DDBJ databases">
        <title>Amycolatopsis iheyaensis sp. nov., a new species of the genus Amycolatopsis isolated from soil in Iheya island, Japan.</title>
        <authorList>
            <person name="Ngamcharungchit C."/>
            <person name="Kanto H."/>
            <person name="Take A."/>
            <person name="Intra B."/>
            <person name="Matsumoto A."/>
            <person name="Panbangred W."/>
            <person name="Inahashi Y."/>
        </authorList>
    </citation>
    <scope>NUCLEOTIDE SEQUENCE</scope>
    <source>
        <strain evidence="1">OK19-0408</strain>
    </source>
</reference>
<name>A0A9X2SN78_9PSEU</name>
<sequence length="65" mass="6636">MHFVAPAAHGPTPPVLETLCGDLLDPAVTEVLDGITGMPCVRCFACVPHAAAGPAGAARDRRRSA</sequence>
<dbReference type="Proteomes" id="UP001144096">
    <property type="component" value="Unassembled WGS sequence"/>
</dbReference>
<proteinExistence type="predicted"/>
<dbReference type="AlphaFoldDB" id="A0A9X2SN78"/>
<keyword evidence="2" id="KW-1185">Reference proteome</keyword>
<gene>
    <name evidence="1" type="ORF">M8542_37140</name>
</gene>